<evidence type="ECO:0008006" key="3">
    <source>
        <dbReference type="Google" id="ProtNLM"/>
    </source>
</evidence>
<dbReference type="GO" id="GO:0010073">
    <property type="term" value="P:meristem maintenance"/>
    <property type="evidence" value="ECO:0007669"/>
    <property type="project" value="InterPro"/>
</dbReference>
<dbReference type="InterPro" id="IPR044824">
    <property type="entry name" value="MAIN-like"/>
</dbReference>
<accession>A0A2N9IVL1</accession>
<evidence type="ECO:0000313" key="2">
    <source>
        <dbReference type="EMBL" id="SPD29397.1"/>
    </source>
</evidence>
<feature type="compositionally biased region" description="Low complexity" evidence="1">
    <location>
        <begin position="575"/>
        <end position="588"/>
    </location>
</feature>
<dbReference type="PANTHER" id="PTHR46033:SF1">
    <property type="entry name" value="PROTEIN MAIN-LIKE 2"/>
    <property type="match status" value="1"/>
</dbReference>
<name>A0A2N9IVL1_FAGSY</name>
<dbReference type="EMBL" id="OIVN01006270">
    <property type="protein sequence ID" value="SPD29397.1"/>
    <property type="molecule type" value="Genomic_DNA"/>
</dbReference>
<dbReference type="AlphaFoldDB" id="A0A2N9IVL1"/>
<feature type="region of interest" description="Disordered" evidence="1">
    <location>
        <begin position="615"/>
        <end position="635"/>
    </location>
</feature>
<feature type="region of interest" description="Disordered" evidence="1">
    <location>
        <begin position="505"/>
        <end position="554"/>
    </location>
</feature>
<proteinExistence type="predicted"/>
<protein>
    <recommendedName>
        <fullName evidence="3">Aminotransferase-like plant mobile domain-containing protein</fullName>
    </recommendedName>
</protein>
<evidence type="ECO:0000256" key="1">
    <source>
        <dbReference type="SAM" id="MobiDB-lite"/>
    </source>
</evidence>
<dbReference type="PANTHER" id="PTHR46033">
    <property type="entry name" value="PROTEIN MAIN-LIKE 2"/>
    <property type="match status" value="1"/>
</dbReference>
<feature type="compositionally biased region" description="Polar residues" evidence="1">
    <location>
        <begin position="665"/>
        <end position="686"/>
    </location>
</feature>
<feature type="region of interest" description="Disordered" evidence="1">
    <location>
        <begin position="575"/>
        <end position="602"/>
    </location>
</feature>
<feature type="compositionally biased region" description="Polar residues" evidence="1">
    <location>
        <begin position="618"/>
        <end position="628"/>
    </location>
</feature>
<feature type="compositionally biased region" description="Polar residues" evidence="1">
    <location>
        <begin position="698"/>
        <end position="709"/>
    </location>
</feature>
<sequence>MASSSRRSMKGYGRAFFSEKSPPITEVLGRPTIDPWYRSGERFLSVPMNPQPPPSDWQWLVVREDATADMAWTPTFREIRDLQIQRNEKLTVPLVFYFQCSRAASWEAWIDSKLANREFYDRLEQAGVLRSILISRSSNMFRDIKALRQLVRRWSLSTHTFFFTHDPAEVDLSPEELRIKAALVDYIGRKNISLGTQAARFTPWMDYFNREEDPSIRRAAFIMYWLSKCVFGEHPAYSIKPLYFPLAELIGASCHTVATAFNSSIVHTFLWEHALEYITKGRKPYEAQNKFASMPEEVAAHVGDFQGDVPAVHRWVGSKFYDHSLIPYLDSESKVCWRPYRVTHRGFAYDSMMSEFRDVEAQDYTLIAGDIRSLTYLSATNAGWLPMLSSGRLQFTAYGAYRVRRQFGFDQEVPAIMGIAAGEIPTINPFLKARAFAYWSGIAPRVIVPSGDRVGVYTTVEESTAQGVSAPMSKKPVRKTRAGKRTFVPLAFPSVPTSIVARVATRKSTRGISKQRADPLTRVPIVIPDDLDSSSSSSSDRSDPSGVAAKGIRGEDVGIDAAETVSDVETVAAEVNSANESTASSASSGGEGVVARTSNEEDAVSMDELEAAEASFDNAPTASASNPRSAEMTVEENATVGVVTSAARAVKTTPITITSSGGTPQGNPSGSSNHVDSLLFDSSPSTRHYVRRARRGSMVSTDSERTISATVRVPTPPSPLDESGGTAPTPVIIAAVVSATATIQESETVPTAAEKIPGHEEVPVHISNIPEGNNIVENIPIDENLVVNTDFGTNVTQVEHAKAAASEDPVQAYVTLGSDVPVMEKAFVQDSVDDISMEDMADTHDSYDAVLAETEDHVAAGSGNEAVAEEERRHQTAAVESAIRGQPGLLSAARSATLGSSVLADMDAFFREFDRMLGVHVGSSLLTLLCCVLAHMEHTRLEDVTEVHILDRRILAELRAVEARAAALRDALNMVAPNPWDLASARRVSAEPHAESTLYGLLARAHYPLHSSSFFVCYSFVMC</sequence>
<organism evidence="2">
    <name type="scientific">Fagus sylvatica</name>
    <name type="common">Beechnut</name>
    <dbReference type="NCBI Taxonomy" id="28930"/>
    <lineage>
        <taxon>Eukaryota</taxon>
        <taxon>Viridiplantae</taxon>
        <taxon>Streptophyta</taxon>
        <taxon>Embryophyta</taxon>
        <taxon>Tracheophyta</taxon>
        <taxon>Spermatophyta</taxon>
        <taxon>Magnoliopsida</taxon>
        <taxon>eudicotyledons</taxon>
        <taxon>Gunneridae</taxon>
        <taxon>Pentapetalae</taxon>
        <taxon>rosids</taxon>
        <taxon>fabids</taxon>
        <taxon>Fagales</taxon>
        <taxon>Fagaceae</taxon>
        <taxon>Fagus</taxon>
    </lineage>
</organism>
<feature type="region of interest" description="Disordered" evidence="1">
    <location>
        <begin position="654"/>
        <end position="727"/>
    </location>
</feature>
<gene>
    <name evidence="2" type="ORF">FSB_LOCUS57279</name>
</gene>
<reference evidence="2" key="1">
    <citation type="submission" date="2018-02" db="EMBL/GenBank/DDBJ databases">
        <authorList>
            <person name="Cohen D.B."/>
            <person name="Kent A.D."/>
        </authorList>
    </citation>
    <scope>NUCLEOTIDE SEQUENCE</scope>
</reference>